<evidence type="ECO:0000259" key="2">
    <source>
        <dbReference type="SMART" id="SM01126"/>
    </source>
</evidence>
<comment type="caution">
    <text evidence="3">The sequence shown here is derived from an EMBL/GenBank/DDBJ whole genome shotgun (WGS) entry which is preliminary data.</text>
</comment>
<feature type="compositionally biased region" description="Basic and acidic residues" evidence="1">
    <location>
        <begin position="20"/>
        <end position="31"/>
    </location>
</feature>
<dbReference type="Proteomes" id="UP000770785">
    <property type="component" value="Unassembled WGS sequence"/>
</dbReference>
<evidence type="ECO:0000313" key="4">
    <source>
        <dbReference type="Proteomes" id="UP000770785"/>
    </source>
</evidence>
<reference evidence="3 4" key="1">
    <citation type="submission" date="2020-03" db="EMBL/GenBank/DDBJ databases">
        <title>Genomic Encyclopedia of Type Strains, Phase IV (KMG-IV): sequencing the most valuable type-strain genomes for metagenomic binning, comparative biology and taxonomic classification.</title>
        <authorList>
            <person name="Goeker M."/>
        </authorList>
    </citation>
    <scope>NUCLEOTIDE SEQUENCE [LARGE SCALE GENOMIC DNA]</scope>
    <source>
        <strain evidence="3 4">DSM 105096</strain>
    </source>
</reference>
<evidence type="ECO:0000313" key="3">
    <source>
        <dbReference type="EMBL" id="NJC25911.1"/>
    </source>
</evidence>
<name>A0ABX0XAA6_9BACT</name>
<accession>A0ABX0XAA6</accession>
<dbReference type="RefSeq" id="WP_168036680.1">
    <property type="nucleotide sequence ID" value="NZ_JAATJH010000002.1"/>
</dbReference>
<dbReference type="Pfam" id="PF12762">
    <property type="entry name" value="DDE_Tnp_IS1595"/>
    <property type="match status" value="1"/>
</dbReference>
<dbReference type="InterPro" id="IPR024445">
    <property type="entry name" value="Tnp_ISXO2-like"/>
</dbReference>
<gene>
    <name evidence="3" type="ORF">GGR27_001410</name>
</gene>
<feature type="domain" description="ISXO2-like transposase" evidence="2">
    <location>
        <begin position="14"/>
        <end position="167"/>
    </location>
</feature>
<dbReference type="SMART" id="SM01126">
    <property type="entry name" value="DDE_Tnp_IS1595"/>
    <property type="match status" value="1"/>
</dbReference>
<proteinExistence type="predicted"/>
<organism evidence="3 4">
    <name type="scientific">Neolewinella antarctica</name>
    <dbReference type="NCBI Taxonomy" id="442734"/>
    <lineage>
        <taxon>Bacteria</taxon>
        <taxon>Pseudomonadati</taxon>
        <taxon>Bacteroidota</taxon>
        <taxon>Saprospiria</taxon>
        <taxon>Saprospirales</taxon>
        <taxon>Lewinellaceae</taxon>
        <taxon>Neolewinella</taxon>
    </lineage>
</organism>
<keyword evidence="4" id="KW-1185">Reference proteome</keyword>
<feature type="region of interest" description="Disordered" evidence="1">
    <location>
        <begin position="19"/>
        <end position="48"/>
    </location>
</feature>
<sequence>MFHVEVTETDEVYQIAGEKGIAHLDPQDPPRRRANKKKGLGNFANDRPGIMGTIGRETGLVRLHVRQRTTKVEVQSKLAEQRIMRGSCHTDEHLAYWKLADLGVHHATVCHHIKEWAKDDDGDGINEVYTNTAEGFWTGLRNFLRPFRGVSKHYLWHYVGMHQWFHDTKIVTSEFIQATAFTPQNT</sequence>
<evidence type="ECO:0000256" key="1">
    <source>
        <dbReference type="SAM" id="MobiDB-lite"/>
    </source>
</evidence>
<dbReference type="EMBL" id="JAATJH010000002">
    <property type="protein sequence ID" value="NJC25911.1"/>
    <property type="molecule type" value="Genomic_DNA"/>
</dbReference>
<protein>
    <recommendedName>
        <fullName evidence="2">ISXO2-like transposase domain-containing protein</fullName>
    </recommendedName>
</protein>